<evidence type="ECO:0000313" key="5">
    <source>
        <dbReference type="EMBL" id="QDT93059.1"/>
    </source>
</evidence>
<organism evidence="5 6">
    <name type="scientific">Gimesia algae</name>
    <dbReference type="NCBI Taxonomy" id="2527971"/>
    <lineage>
        <taxon>Bacteria</taxon>
        <taxon>Pseudomonadati</taxon>
        <taxon>Planctomycetota</taxon>
        <taxon>Planctomycetia</taxon>
        <taxon>Planctomycetales</taxon>
        <taxon>Planctomycetaceae</taxon>
        <taxon>Gimesia</taxon>
    </lineage>
</organism>
<feature type="chain" id="PRO_5022153087" evidence="4">
    <location>
        <begin position="25"/>
        <end position="460"/>
    </location>
</feature>
<evidence type="ECO:0000256" key="2">
    <source>
        <dbReference type="ARBA" id="ARBA00022803"/>
    </source>
</evidence>
<dbReference type="SUPFAM" id="SSF48452">
    <property type="entry name" value="TPR-like"/>
    <property type="match status" value="1"/>
</dbReference>
<dbReference type="InterPro" id="IPR011990">
    <property type="entry name" value="TPR-like_helical_dom_sf"/>
</dbReference>
<dbReference type="Pfam" id="PF07719">
    <property type="entry name" value="TPR_2"/>
    <property type="match status" value="1"/>
</dbReference>
<dbReference type="PROSITE" id="PS50005">
    <property type="entry name" value="TPR"/>
    <property type="match status" value="1"/>
</dbReference>
<evidence type="ECO:0000313" key="6">
    <source>
        <dbReference type="Proteomes" id="UP000316855"/>
    </source>
</evidence>
<evidence type="ECO:0000256" key="3">
    <source>
        <dbReference type="PROSITE-ProRule" id="PRU00339"/>
    </source>
</evidence>
<keyword evidence="2 3" id="KW-0802">TPR repeat</keyword>
<dbReference type="Proteomes" id="UP000316855">
    <property type="component" value="Chromosome"/>
</dbReference>
<gene>
    <name evidence="5" type="ORF">Pan161_47320</name>
</gene>
<evidence type="ECO:0000256" key="1">
    <source>
        <dbReference type="ARBA" id="ARBA00022737"/>
    </source>
</evidence>
<keyword evidence="4" id="KW-0732">Signal</keyword>
<accession>A0A517VJ77</accession>
<dbReference type="KEGG" id="gax:Pan161_47320"/>
<keyword evidence="1" id="KW-0677">Repeat</keyword>
<dbReference type="OrthoDB" id="213702at2"/>
<feature type="signal peptide" evidence="4">
    <location>
        <begin position="1"/>
        <end position="24"/>
    </location>
</feature>
<dbReference type="AlphaFoldDB" id="A0A517VJ77"/>
<protein>
    <submittedName>
        <fullName evidence="5">Uncharacterized protein</fullName>
    </submittedName>
</protein>
<dbReference type="RefSeq" id="WP_145231067.1">
    <property type="nucleotide sequence ID" value="NZ_CP036343.1"/>
</dbReference>
<dbReference type="SMART" id="SM00028">
    <property type="entry name" value="TPR"/>
    <property type="match status" value="1"/>
</dbReference>
<name>A0A517VJ77_9PLAN</name>
<sequence precursor="true">MKWNLSACCLNLSLAILIVPFLHSEVCLSQDAKPTVKPETPSAETLEKRKEALAHAQQGQALLKQKDWKGAITEFEKSVELQPENSMLHYLLSVAYLEGSQASKSWIEIRKAVQLDTENKRAAQDFYKFWSFFDRKGILNVGTPEVEVLKFLGKPDSQRENKGETQLIYGFMWLNFRNASLYAVIDTRGLSAKYMSAIKSMKFHLGAPWREGYRMMNSTSALTEFVLPEETVQKYQQLFSTQRLFKLGEQLSAREMMNRMKTLVEKSYELEEWNVIEDGENDILYEWRVAKSDKTPAQHEINRMVRGGRDLHRLGYVTRKLPLKAADREQWINKLKAAELILAHPETAKLTVAQKQELVDQLKLKSREIIEKQLQYIREGDVASMQPYFTERVRKLITKESLNQAKAQAESATPEELVHDIEIQEIDGTLQAKIKMKNGRTLTTLIPVNGKWEADTIWFE</sequence>
<proteinExistence type="predicted"/>
<dbReference type="EMBL" id="CP036343">
    <property type="protein sequence ID" value="QDT93059.1"/>
    <property type="molecule type" value="Genomic_DNA"/>
</dbReference>
<evidence type="ECO:0000256" key="4">
    <source>
        <dbReference type="SAM" id="SignalP"/>
    </source>
</evidence>
<reference evidence="5 6" key="1">
    <citation type="submission" date="2019-02" db="EMBL/GenBank/DDBJ databases">
        <title>Deep-cultivation of Planctomycetes and their phenomic and genomic characterization uncovers novel biology.</title>
        <authorList>
            <person name="Wiegand S."/>
            <person name="Jogler M."/>
            <person name="Boedeker C."/>
            <person name="Pinto D."/>
            <person name="Vollmers J."/>
            <person name="Rivas-Marin E."/>
            <person name="Kohn T."/>
            <person name="Peeters S.H."/>
            <person name="Heuer A."/>
            <person name="Rast P."/>
            <person name="Oberbeckmann S."/>
            <person name="Bunk B."/>
            <person name="Jeske O."/>
            <person name="Meyerdierks A."/>
            <person name="Storesund J.E."/>
            <person name="Kallscheuer N."/>
            <person name="Luecker S."/>
            <person name="Lage O.M."/>
            <person name="Pohl T."/>
            <person name="Merkel B.J."/>
            <person name="Hornburger P."/>
            <person name="Mueller R.-W."/>
            <person name="Bruemmer F."/>
            <person name="Labrenz M."/>
            <person name="Spormann A.M."/>
            <person name="Op den Camp H."/>
            <person name="Overmann J."/>
            <person name="Amann R."/>
            <person name="Jetten M.S.M."/>
            <person name="Mascher T."/>
            <person name="Medema M.H."/>
            <person name="Devos D.P."/>
            <person name="Kaster A.-K."/>
            <person name="Ovreas L."/>
            <person name="Rohde M."/>
            <person name="Galperin M.Y."/>
            <person name="Jogler C."/>
        </authorList>
    </citation>
    <scope>NUCLEOTIDE SEQUENCE [LARGE SCALE GENOMIC DNA]</scope>
    <source>
        <strain evidence="5 6">Pan161</strain>
    </source>
</reference>
<feature type="repeat" description="TPR" evidence="3">
    <location>
        <begin position="52"/>
        <end position="85"/>
    </location>
</feature>
<dbReference type="InterPro" id="IPR013105">
    <property type="entry name" value="TPR_2"/>
</dbReference>
<dbReference type="InterPro" id="IPR019734">
    <property type="entry name" value="TPR_rpt"/>
</dbReference>
<dbReference type="Gene3D" id="1.25.40.10">
    <property type="entry name" value="Tetratricopeptide repeat domain"/>
    <property type="match status" value="1"/>
</dbReference>
<keyword evidence="6" id="KW-1185">Reference proteome</keyword>